<evidence type="ECO:0000313" key="2">
    <source>
        <dbReference type="EMBL" id="GMT24882.1"/>
    </source>
</evidence>
<feature type="non-terminal residue" evidence="2">
    <location>
        <position position="208"/>
    </location>
</feature>
<proteinExistence type="predicted"/>
<evidence type="ECO:0000256" key="1">
    <source>
        <dbReference type="SAM" id="MobiDB-lite"/>
    </source>
</evidence>
<feature type="region of interest" description="Disordered" evidence="1">
    <location>
        <begin position="98"/>
        <end position="153"/>
    </location>
</feature>
<organism evidence="2 3">
    <name type="scientific">Pristionchus fissidentatus</name>
    <dbReference type="NCBI Taxonomy" id="1538716"/>
    <lineage>
        <taxon>Eukaryota</taxon>
        <taxon>Metazoa</taxon>
        <taxon>Ecdysozoa</taxon>
        <taxon>Nematoda</taxon>
        <taxon>Chromadorea</taxon>
        <taxon>Rhabditida</taxon>
        <taxon>Rhabditina</taxon>
        <taxon>Diplogasteromorpha</taxon>
        <taxon>Diplogasteroidea</taxon>
        <taxon>Neodiplogasteridae</taxon>
        <taxon>Pristionchus</taxon>
    </lineage>
</organism>
<feature type="compositionally biased region" description="Basic and acidic residues" evidence="1">
    <location>
        <begin position="111"/>
        <end position="134"/>
    </location>
</feature>
<name>A0AAV5W441_9BILA</name>
<dbReference type="AlphaFoldDB" id="A0AAV5W441"/>
<sequence>CNFCSILMFLVTYFSKQYSFFLFYRGNNVQDRQVHEGGRGSPRLVQQQCLRQGTGHLLPECPHHCCCPHLPLHRHQPHGPERALDHSRRGRPRFHLRTRLRLQELQARPQAQDRDEARRGRDPRDQQEVRRQEDLPQGEGGAHPLPSQRGCRGGVHLSLRLHHQLSLRRRSLRPLLCHPRQPRPHLQRLDRHGRSRRCRRFPLYRQEL</sequence>
<dbReference type="EMBL" id="BTSY01000004">
    <property type="protein sequence ID" value="GMT24882.1"/>
    <property type="molecule type" value="Genomic_DNA"/>
</dbReference>
<keyword evidence="3" id="KW-1185">Reference proteome</keyword>
<evidence type="ECO:0000313" key="3">
    <source>
        <dbReference type="Proteomes" id="UP001432322"/>
    </source>
</evidence>
<accession>A0AAV5W441</accession>
<reference evidence="2" key="1">
    <citation type="submission" date="2023-10" db="EMBL/GenBank/DDBJ databases">
        <title>Genome assembly of Pristionchus species.</title>
        <authorList>
            <person name="Yoshida K."/>
            <person name="Sommer R.J."/>
        </authorList>
    </citation>
    <scope>NUCLEOTIDE SEQUENCE</scope>
    <source>
        <strain evidence="2">RS5133</strain>
    </source>
</reference>
<protein>
    <submittedName>
        <fullName evidence="2">Uncharacterized protein</fullName>
    </submittedName>
</protein>
<feature type="non-terminal residue" evidence="2">
    <location>
        <position position="1"/>
    </location>
</feature>
<comment type="caution">
    <text evidence="2">The sequence shown here is derived from an EMBL/GenBank/DDBJ whole genome shotgun (WGS) entry which is preliminary data.</text>
</comment>
<dbReference type="Proteomes" id="UP001432322">
    <property type="component" value="Unassembled WGS sequence"/>
</dbReference>
<gene>
    <name evidence="2" type="ORF">PFISCL1PPCAC_16179</name>
</gene>